<evidence type="ECO:0000256" key="4">
    <source>
        <dbReference type="ARBA" id="ARBA00022741"/>
    </source>
</evidence>
<comment type="catalytic activity">
    <reaction evidence="7">
        <text>L-threonyl-[protein] + ATP = O-phospho-L-threonyl-[protein] + ADP + H(+)</text>
        <dbReference type="Rhea" id="RHEA:46608"/>
        <dbReference type="Rhea" id="RHEA-COMP:11060"/>
        <dbReference type="Rhea" id="RHEA-COMP:11605"/>
        <dbReference type="ChEBI" id="CHEBI:15378"/>
        <dbReference type="ChEBI" id="CHEBI:30013"/>
        <dbReference type="ChEBI" id="CHEBI:30616"/>
        <dbReference type="ChEBI" id="CHEBI:61977"/>
        <dbReference type="ChEBI" id="CHEBI:456216"/>
        <dbReference type="EC" id="2.7.11.1"/>
    </reaction>
</comment>
<evidence type="ECO:0000259" key="9">
    <source>
        <dbReference type="PROSITE" id="PS50011"/>
    </source>
</evidence>
<reference evidence="10 11" key="1">
    <citation type="submission" date="2019-04" db="EMBL/GenBank/DDBJ databases">
        <authorList>
            <consortium name="DOE Joint Genome Institute"/>
            <person name="Mondo S."/>
            <person name="Kjaerbolling I."/>
            <person name="Vesth T."/>
            <person name="Frisvad J.C."/>
            <person name="Nybo J.L."/>
            <person name="Theobald S."/>
            <person name="Kildgaard S."/>
            <person name="Isbrandt T."/>
            <person name="Kuo A."/>
            <person name="Sato A."/>
            <person name="Lyhne E.K."/>
            <person name="Kogle M.E."/>
            <person name="Wiebenga A."/>
            <person name="Kun R.S."/>
            <person name="Lubbers R.J."/>
            <person name="Makela M.R."/>
            <person name="Barry K."/>
            <person name="Chovatia M."/>
            <person name="Clum A."/>
            <person name="Daum C."/>
            <person name="Haridas S."/>
            <person name="He G."/>
            <person name="LaButti K."/>
            <person name="Lipzen A."/>
            <person name="Riley R."/>
            <person name="Salamov A."/>
            <person name="Simmons B.A."/>
            <person name="Magnuson J.K."/>
            <person name="Henrissat B."/>
            <person name="Mortensen U.H."/>
            <person name="Larsen T.O."/>
            <person name="Devries R.P."/>
            <person name="Grigoriev I.V."/>
            <person name="Machida M."/>
            <person name="Baker S.E."/>
            <person name="Andersen M.R."/>
            <person name="Cantor M.N."/>
            <person name="Hua S.X."/>
        </authorList>
    </citation>
    <scope>NUCLEOTIDE SEQUENCE [LARGE SCALE GENOMIC DNA]</scope>
    <source>
        <strain evidence="10 11">CBS 119388</strain>
    </source>
</reference>
<feature type="domain" description="Protein kinase" evidence="9">
    <location>
        <begin position="80"/>
        <end position="458"/>
    </location>
</feature>
<evidence type="ECO:0000313" key="11">
    <source>
        <dbReference type="Proteomes" id="UP000325579"/>
    </source>
</evidence>
<evidence type="ECO:0000256" key="8">
    <source>
        <dbReference type="ARBA" id="ARBA00048679"/>
    </source>
</evidence>
<evidence type="ECO:0000313" key="10">
    <source>
        <dbReference type="EMBL" id="KAE8406917.1"/>
    </source>
</evidence>
<dbReference type="OrthoDB" id="5979581at2759"/>
<dbReference type="GeneID" id="43671283"/>
<dbReference type="AlphaFoldDB" id="A0A5N7DKF5"/>
<proteinExistence type="predicted"/>
<dbReference type="SMART" id="SM00220">
    <property type="entry name" value="S_TKc"/>
    <property type="match status" value="1"/>
</dbReference>
<keyword evidence="4" id="KW-0547">Nucleotide-binding</keyword>
<dbReference type="SUPFAM" id="SSF56112">
    <property type="entry name" value="Protein kinase-like (PK-like)"/>
    <property type="match status" value="1"/>
</dbReference>
<evidence type="ECO:0000256" key="7">
    <source>
        <dbReference type="ARBA" id="ARBA00047899"/>
    </source>
</evidence>
<keyword evidence="2" id="KW-0723">Serine/threonine-protein kinase</keyword>
<dbReference type="Gene3D" id="3.30.200.20">
    <property type="entry name" value="Phosphorylase Kinase, domain 1"/>
    <property type="match status" value="1"/>
</dbReference>
<dbReference type="InterPro" id="IPR051334">
    <property type="entry name" value="SRPK"/>
</dbReference>
<evidence type="ECO:0000256" key="3">
    <source>
        <dbReference type="ARBA" id="ARBA00022679"/>
    </source>
</evidence>
<keyword evidence="6" id="KW-0067">ATP-binding</keyword>
<keyword evidence="5 10" id="KW-0418">Kinase</keyword>
<evidence type="ECO:0000256" key="1">
    <source>
        <dbReference type="ARBA" id="ARBA00012513"/>
    </source>
</evidence>
<dbReference type="EC" id="2.7.11.1" evidence="1"/>
<keyword evidence="11" id="KW-1185">Reference proteome</keyword>
<dbReference type="Proteomes" id="UP000325579">
    <property type="component" value="Unassembled WGS sequence"/>
</dbReference>
<dbReference type="Gene3D" id="1.10.510.10">
    <property type="entry name" value="Transferase(Phosphotransferase) domain 1"/>
    <property type="match status" value="1"/>
</dbReference>
<dbReference type="GO" id="GO:0004674">
    <property type="term" value="F:protein serine/threonine kinase activity"/>
    <property type="evidence" value="ECO:0007669"/>
    <property type="project" value="UniProtKB-KW"/>
</dbReference>
<dbReference type="PANTHER" id="PTHR47634">
    <property type="entry name" value="PROTEIN KINASE DOMAIN-CONTAINING PROTEIN-RELATED"/>
    <property type="match status" value="1"/>
</dbReference>
<dbReference type="GO" id="GO:0000245">
    <property type="term" value="P:spliceosomal complex assembly"/>
    <property type="evidence" value="ECO:0007669"/>
    <property type="project" value="TreeGrafter"/>
</dbReference>
<dbReference type="InterPro" id="IPR011009">
    <property type="entry name" value="Kinase-like_dom_sf"/>
</dbReference>
<dbReference type="RefSeq" id="XP_031944236.1">
    <property type="nucleotide sequence ID" value="XM_032086592.1"/>
</dbReference>
<name>A0A5N7DKF5_9EURO</name>
<dbReference type="Pfam" id="PF00069">
    <property type="entry name" value="Pkinase"/>
    <property type="match status" value="1"/>
</dbReference>
<dbReference type="PANTHER" id="PTHR47634:SF9">
    <property type="entry name" value="PROTEIN KINASE DOMAIN-CONTAINING PROTEIN-RELATED"/>
    <property type="match status" value="1"/>
</dbReference>
<dbReference type="PROSITE" id="PS50011">
    <property type="entry name" value="PROTEIN_KINASE_DOM"/>
    <property type="match status" value="1"/>
</dbReference>
<accession>A0A5N7DKF5</accession>
<dbReference type="GO" id="GO:0005524">
    <property type="term" value="F:ATP binding"/>
    <property type="evidence" value="ECO:0007669"/>
    <property type="project" value="UniProtKB-KW"/>
</dbReference>
<protein>
    <recommendedName>
        <fullName evidence="1">non-specific serine/threonine protein kinase</fullName>
        <ecNumber evidence="1">2.7.11.1</ecNumber>
    </recommendedName>
</protein>
<evidence type="ECO:0000256" key="6">
    <source>
        <dbReference type="ARBA" id="ARBA00022840"/>
    </source>
</evidence>
<gene>
    <name evidence="10" type="ORF">BDV37DRAFT_280522</name>
</gene>
<dbReference type="GO" id="GO:0050684">
    <property type="term" value="P:regulation of mRNA processing"/>
    <property type="evidence" value="ECO:0007669"/>
    <property type="project" value="TreeGrafter"/>
</dbReference>
<evidence type="ECO:0000256" key="5">
    <source>
        <dbReference type="ARBA" id="ARBA00022777"/>
    </source>
</evidence>
<keyword evidence="3" id="KW-0808">Transferase</keyword>
<comment type="catalytic activity">
    <reaction evidence="8">
        <text>L-seryl-[protein] + ATP = O-phospho-L-seryl-[protein] + ADP + H(+)</text>
        <dbReference type="Rhea" id="RHEA:17989"/>
        <dbReference type="Rhea" id="RHEA-COMP:9863"/>
        <dbReference type="Rhea" id="RHEA-COMP:11604"/>
        <dbReference type="ChEBI" id="CHEBI:15378"/>
        <dbReference type="ChEBI" id="CHEBI:29999"/>
        <dbReference type="ChEBI" id="CHEBI:30616"/>
        <dbReference type="ChEBI" id="CHEBI:83421"/>
        <dbReference type="ChEBI" id="CHEBI:456216"/>
        <dbReference type="EC" id="2.7.11.1"/>
    </reaction>
</comment>
<dbReference type="InterPro" id="IPR000719">
    <property type="entry name" value="Prot_kinase_dom"/>
</dbReference>
<organism evidence="10 11">
    <name type="scientific">Aspergillus pseudonomiae</name>
    <dbReference type="NCBI Taxonomy" id="1506151"/>
    <lineage>
        <taxon>Eukaryota</taxon>
        <taxon>Fungi</taxon>
        <taxon>Dikarya</taxon>
        <taxon>Ascomycota</taxon>
        <taxon>Pezizomycotina</taxon>
        <taxon>Eurotiomycetes</taxon>
        <taxon>Eurotiomycetidae</taxon>
        <taxon>Eurotiales</taxon>
        <taxon>Aspergillaceae</taxon>
        <taxon>Aspergillus</taxon>
        <taxon>Aspergillus subgen. Circumdati</taxon>
    </lineage>
</organism>
<sequence>MANQTRILSFQFQKLTSYVPRPSGRQAQISNIQPHRRLATRLEPSTVKYKYVEEVERLDYYVPGGYHPVMLGDQLSAGRYVIAHKLEFGRSATTWLAEDRRQNRLVALKISTAESVNRMHEMQILSQLEKAKSDLSGKAIVQNILDSFTFSGPNGDHRCLVTDAARISLHEAKDAAYHRLLHLPADRAIAAQLILGLQFIHSEGIVHGDLHLGNILLRLPLDMQDMTSEKLYASTGEPAKEQVIREDGAPLDPGVPSEAIVPVWLGLGSDEISLVDSEIMIADFGEAFDPQVTRQFAAHTPLLLAPPESRFAGLGEPDDPLSFSGDIWTLACTVWDICGDRPPFEAFPATLDDVTIEHVEMLGKLPERWWSKWEERRNWFNEDGCKDVKESLRQWYSSSARDWNQRFTDSVQDPREGNKFDTFSEEERDAFQDMIKSMLVLEPSKRATIEEVVGCEWMQRWGLPEVQKMQHAVLKTS</sequence>
<evidence type="ECO:0000256" key="2">
    <source>
        <dbReference type="ARBA" id="ARBA00022527"/>
    </source>
</evidence>
<dbReference type="EMBL" id="ML736751">
    <property type="protein sequence ID" value="KAE8406917.1"/>
    <property type="molecule type" value="Genomic_DNA"/>
</dbReference>